<gene>
    <name evidence="1" type="ORF">AWC31_31335</name>
</gene>
<reference evidence="1 2" key="1">
    <citation type="submission" date="2016-01" db="EMBL/GenBank/DDBJ databases">
        <title>The new phylogeny of the genus Mycobacterium.</title>
        <authorList>
            <person name="Tarcisio F."/>
            <person name="Conor M."/>
            <person name="Antonella G."/>
            <person name="Elisabetta G."/>
            <person name="Giulia F.S."/>
            <person name="Sara T."/>
            <person name="Anna F."/>
            <person name="Clotilde B."/>
            <person name="Roberto B."/>
            <person name="Veronica D.S."/>
            <person name="Fabio R."/>
            <person name="Monica P."/>
            <person name="Olivier J."/>
            <person name="Enrico T."/>
            <person name="Nicola S."/>
        </authorList>
    </citation>
    <scope>NUCLEOTIDE SEQUENCE [LARGE SCALE GENOMIC DNA]</scope>
    <source>
        <strain evidence="1 2">ATCC 700010</strain>
    </source>
</reference>
<dbReference type="AlphaFoldDB" id="A0A1X2F222"/>
<accession>A0A1X2F222</accession>
<dbReference type="Proteomes" id="UP000193964">
    <property type="component" value="Unassembled WGS sequence"/>
</dbReference>
<evidence type="ECO:0000313" key="1">
    <source>
        <dbReference type="EMBL" id="ORX12472.1"/>
    </source>
</evidence>
<evidence type="ECO:0000313" key="2">
    <source>
        <dbReference type="Proteomes" id="UP000193964"/>
    </source>
</evidence>
<proteinExistence type="predicted"/>
<organism evidence="1 2">
    <name type="scientific">Mycolicibacterium wolinskyi</name>
    <dbReference type="NCBI Taxonomy" id="59750"/>
    <lineage>
        <taxon>Bacteria</taxon>
        <taxon>Bacillati</taxon>
        <taxon>Actinomycetota</taxon>
        <taxon>Actinomycetes</taxon>
        <taxon>Mycobacteriales</taxon>
        <taxon>Mycobacteriaceae</taxon>
        <taxon>Mycolicibacterium</taxon>
    </lineage>
</organism>
<comment type="caution">
    <text evidence="1">The sequence shown here is derived from an EMBL/GenBank/DDBJ whole genome shotgun (WGS) entry which is preliminary data.</text>
</comment>
<name>A0A1X2F222_9MYCO</name>
<sequence>MGQIKPLQPHRRVGKWGQFKPSYRSQINLSQSMQIDWAVARGQHQLHLLSYTTRYGRRLAARS</sequence>
<dbReference type="EMBL" id="LQQA01000029">
    <property type="protein sequence ID" value="ORX12472.1"/>
    <property type="molecule type" value="Genomic_DNA"/>
</dbReference>
<protein>
    <submittedName>
        <fullName evidence="1">Uncharacterized protein</fullName>
    </submittedName>
</protein>